<evidence type="ECO:0000259" key="9">
    <source>
        <dbReference type="Pfam" id="PF01281"/>
    </source>
</evidence>
<evidence type="ECO:0000256" key="5">
    <source>
        <dbReference type="ARBA" id="ARBA00023274"/>
    </source>
</evidence>
<organism evidence="11">
    <name type="scientific">uncultured Parcubacteria bacterium Rifle_16ft_4_minimus_37647</name>
    <dbReference type="NCBI Taxonomy" id="1665140"/>
    <lineage>
        <taxon>Bacteria</taxon>
        <taxon>Candidatus Parcubacteria</taxon>
        <taxon>environmental samples</taxon>
    </lineage>
</organism>
<evidence type="ECO:0000256" key="7">
    <source>
        <dbReference type="HAMAP-Rule" id="MF_00503"/>
    </source>
</evidence>
<dbReference type="EMBL" id="KT007000">
    <property type="protein sequence ID" value="AKQ02530.1"/>
    <property type="molecule type" value="Genomic_DNA"/>
</dbReference>
<comment type="function">
    <text evidence="7">Binds to the 23S rRNA.</text>
</comment>
<dbReference type="Gene3D" id="3.10.430.100">
    <property type="entry name" value="Ribosomal protein L9, C-terminal domain"/>
    <property type="match status" value="1"/>
</dbReference>
<dbReference type="NCBIfam" id="TIGR00158">
    <property type="entry name" value="L9"/>
    <property type="match status" value="1"/>
</dbReference>
<feature type="coiled-coil region" evidence="8">
    <location>
        <begin position="44"/>
        <end position="71"/>
    </location>
</feature>
<dbReference type="SUPFAM" id="SSF55658">
    <property type="entry name" value="L9 N-domain-like"/>
    <property type="match status" value="1"/>
</dbReference>
<dbReference type="SUPFAM" id="SSF55653">
    <property type="entry name" value="Ribosomal protein L9 C-domain"/>
    <property type="match status" value="1"/>
</dbReference>
<accession>A0A0H4T743</accession>
<dbReference type="InterPro" id="IPR036935">
    <property type="entry name" value="Ribosomal_bL9_N_sf"/>
</dbReference>
<name>A0A0H4T743_9BACT</name>
<evidence type="ECO:0000256" key="3">
    <source>
        <dbReference type="ARBA" id="ARBA00022884"/>
    </source>
</evidence>
<evidence type="ECO:0000256" key="1">
    <source>
        <dbReference type="ARBA" id="ARBA00010605"/>
    </source>
</evidence>
<keyword evidence="2 7" id="KW-0699">rRNA-binding</keyword>
<dbReference type="Pfam" id="PF03948">
    <property type="entry name" value="Ribosomal_L9_C"/>
    <property type="match status" value="1"/>
</dbReference>
<dbReference type="GO" id="GO:0003735">
    <property type="term" value="F:structural constituent of ribosome"/>
    <property type="evidence" value="ECO:0007669"/>
    <property type="project" value="InterPro"/>
</dbReference>
<dbReference type="GO" id="GO:0005840">
    <property type="term" value="C:ribosome"/>
    <property type="evidence" value="ECO:0007669"/>
    <property type="project" value="UniProtKB-KW"/>
</dbReference>
<dbReference type="HAMAP" id="MF_00503">
    <property type="entry name" value="Ribosomal_bL9"/>
    <property type="match status" value="1"/>
</dbReference>
<evidence type="ECO:0000313" key="11">
    <source>
        <dbReference type="EMBL" id="AKQ02530.1"/>
    </source>
</evidence>
<keyword evidence="5 7" id="KW-0687">Ribonucleoprotein</keyword>
<keyword evidence="8" id="KW-0175">Coiled coil</keyword>
<dbReference type="Pfam" id="PF01281">
    <property type="entry name" value="Ribosomal_L9_N"/>
    <property type="match status" value="1"/>
</dbReference>
<dbReference type="Gene3D" id="3.40.5.10">
    <property type="entry name" value="Ribosomal protein L9, N-terminal domain"/>
    <property type="match status" value="1"/>
</dbReference>
<comment type="similarity">
    <text evidence="1 7">Belongs to the bacterial ribosomal protein bL9 family.</text>
</comment>
<keyword evidence="4 7" id="KW-0689">Ribosomal protein</keyword>
<dbReference type="GO" id="GO:1990904">
    <property type="term" value="C:ribonucleoprotein complex"/>
    <property type="evidence" value="ECO:0007669"/>
    <property type="project" value="UniProtKB-KW"/>
</dbReference>
<dbReference type="AlphaFoldDB" id="A0A0H4T743"/>
<dbReference type="InterPro" id="IPR020069">
    <property type="entry name" value="Ribosomal_bL9_C"/>
</dbReference>
<dbReference type="GO" id="GO:0006412">
    <property type="term" value="P:translation"/>
    <property type="evidence" value="ECO:0007669"/>
    <property type="project" value="UniProtKB-UniRule"/>
</dbReference>
<dbReference type="InterPro" id="IPR009027">
    <property type="entry name" value="Ribosomal_bL9/RNase_H1_N"/>
</dbReference>
<evidence type="ECO:0000256" key="2">
    <source>
        <dbReference type="ARBA" id="ARBA00022730"/>
    </source>
</evidence>
<sequence>MDVILLKDIKGLGQKGDLKHVKDGHARNYLIPQGLVSPATPTSLGTAKKERVEAEKHVEELKSLFKAMQKETDKAPFQFNVKVGDKGEVFGSVRADDIKAQIIKKYPTIGGGHLEIKKDHIKELGRQFVTIKIVGAGLPAGRQGIEGEITIDIEPENK</sequence>
<dbReference type="InterPro" id="IPR036791">
    <property type="entry name" value="Ribosomal_bL9_C_sf"/>
</dbReference>
<evidence type="ECO:0000256" key="8">
    <source>
        <dbReference type="SAM" id="Coils"/>
    </source>
</evidence>
<evidence type="ECO:0000256" key="4">
    <source>
        <dbReference type="ARBA" id="ARBA00022980"/>
    </source>
</evidence>
<protein>
    <recommendedName>
        <fullName evidence="6 7">Large ribosomal subunit protein bL9</fullName>
    </recommendedName>
</protein>
<feature type="domain" description="Large ribosomal subunit protein bL9 C-terminal" evidence="10">
    <location>
        <begin position="71"/>
        <end position="133"/>
    </location>
</feature>
<proteinExistence type="inferred from homology"/>
<dbReference type="InterPro" id="IPR020594">
    <property type="entry name" value="Ribosomal_bL9_bac/chp"/>
</dbReference>
<dbReference type="GO" id="GO:0019843">
    <property type="term" value="F:rRNA binding"/>
    <property type="evidence" value="ECO:0007669"/>
    <property type="project" value="UniProtKB-UniRule"/>
</dbReference>
<gene>
    <name evidence="7 11" type="primary">rplI</name>
</gene>
<feature type="domain" description="Ribosomal protein L9" evidence="9">
    <location>
        <begin position="1"/>
        <end position="44"/>
    </location>
</feature>
<dbReference type="InterPro" id="IPR000244">
    <property type="entry name" value="Ribosomal_bL9"/>
</dbReference>
<keyword evidence="3 7" id="KW-0694">RNA-binding</keyword>
<evidence type="ECO:0000256" key="6">
    <source>
        <dbReference type="ARBA" id="ARBA00035292"/>
    </source>
</evidence>
<evidence type="ECO:0000259" key="10">
    <source>
        <dbReference type="Pfam" id="PF03948"/>
    </source>
</evidence>
<dbReference type="PANTHER" id="PTHR21368">
    <property type="entry name" value="50S RIBOSOMAL PROTEIN L9"/>
    <property type="match status" value="1"/>
</dbReference>
<reference evidence="11" key="1">
    <citation type="journal article" date="2015" name="ISME J.">
        <title>Aquifer environment selects for microbial species cohorts in sediment and groundwater.</title>
        <authorList>
            <person name="Hug L.A."/>
            <person name="Thomas B.C."/>
            <person name="Brown C.T."/>
            <person name="Frischkorn K.R."/>
            <person name="Williams K.H."/>
            <person name="Tringe S.G."/>
            <person name="Banfield J.F."/>
        </authorList>
    </citation>
    <scope>NUCLEOTIDE SEQUENCE</scope>
</reference>
<dbReference type="InterPro" id="IPR020070">
    <property type="entry name" value="Ribosomal_bL9_N"/>
</dbReference>